<evidence type="ECO:0000256" key="2">
    <source>
        <dbReference type="ARBA" id="ARBA00012438"/>
    </source>
</evidence>
<dbReference type="Pfam" id="PF02518">
    <property type="entry name" value="HATPase_c"/>
    <property type="match status" value="1"/>
</dbReference>
<evidence type="ECO:0000259" key="12">
    <source>
        <dbReference type="PROSITE" id="PS50110"/>
    </source>
</evidence>
<evidence type="ECO:0000313" key="14">
    <source>
        <dbReference type="Proteomes" id="UP001291687"/>
    </source>
</evidence>
<keyword evidence="8" id="KW-0902">Two-component regulatory system</keyword>
<organism evidence="13 14">
    <name type="scientific">Candidatus Megaera venefica</name>
    <dbReference type="NCBI Taxonomy" id="2055910"/>
    <lineage>
        <taxon>Bacteria</taxon>
        <taxon>Pseudomonadati</taxon>
        <taxon>Pseudomonadota</taxon>
        <taxon>Alphaproteobacteria</taxon>
        <taxon>Rickettsiales</taxon>
        <taxon>Rickettsiaceae</taxon>
        <taxon>Candidatus Megaera</taxon>
    </lineage>
</organism>
<keyword evidence="7" id="KW-0067">ATP-binding</keyword>
<dbReference type="SMART" id="SM00448">
    <property type="entry name" value="REC"/>
    <property type="match status" value="1"/>
</dbReference>
<keyword evidence="10" id="KW-0812">Transmembrane</keyword>
<evidence type="ECO:0000256" key="9">
    <source>
        <dbReference type="PROSITE-ProRule" id="PRU00169"/>
    </source>
</evidence>
<dbReference type="InterPro" id="IPR036890">
    <property type="entry name" value="HATPase_C_sf"/>
</dbReference>
<dbReference type="RefSeq" id="WP_322776816.1">
    <property type="nucleotide sequence ID" value="NZ_JARJFB010000060.1"/>
</dbReference>
<keyword evidence="3 9" id="KW-0597">Phosphoprotein</keyword>
<evidence type="ECO:0000256" key="1">
    <source>
        <dbReference type="ARBA" id="ARBA00000085"/>
    </source>
</evidence>
<evidence type="ECO:0000313" key="13">
    <source>
        <dbReference type="EMBL" id="MEA0970918.1"/>
    </source>
</evidence>
<dbReference type="PROSITE" id="PS50109">
    <property type="entry name" value="HIS_KIN"/>
    <property type="match status" value="1"/>
</dbReference>
<comment type="catalytic activity">
    <reaction evidence="1">
        <text>ATP + protein L-histidine = ADP + protein N-phospho-L-histidine.</text>
        <dbReference type="EC" id="2.7.13.3"/>
    </reaction>
</comment>
<dbReference type="Gene3D" id="3.30.565.10">
    <property type="entry name" value="Histidine kinase-like ATPase, C-terminal domain"/>
    <property type="match status" value="1"/>
</dbReference>
<keyword evidence="4" id="KW-0808">Transferase</keyword>
<dbReference type="InterPro" id="IPR005467">
    <property type="entry name" value="His_kinase_dom"/>
</dbReference>
<dbReference type="EMBL" id="JARJFB010000060">
    <property type="protein sequence ID" value="MEA0970918.1"/>
    <property type="molecule type" value="Genomic_DNA"/>
</dbReference>
<evidence type="ECO:0000256" key="7">
    <source>
        <dbReference type="ARBA" id="ARBA00022840"/>
    </source>
</evidence>
<feature type="domain" description="Response regulatory" evidence="12">
    <location>
        <begin position="330"/>
        <end position="444"/>
    </location>
</feature>
<dbReference type="InterPro" id="IPR004358">
    <property type="entry name" value="Sig_transdc_His_kin-like_C"/>
</dbReference>
<name>A0ABU5NCL3_9RICK</name>
<dbReference type="InterPro" id="IPR011006">
    <property type="entry name" value="CheY-like_superfamily"/>
</dbReference>
<evidence type="ECO:0000256" key="3">
    <source>
        <dbReference type="ARBA" id="ARBA00022553"/>
    </source>
</evidence>
<dbReference type="CDD" id="cd00082">
    <property type="entry name" value="HisKA"/>
    <property type="match status" value="1"/>
</dbReference>
<dbReference type="SUPFAM" id="SSF47384">
    <property type="entry name" value="Homodimeric domain of signal transducing histidine kinase"/>
    <property type="match status" value="1"/>
</dbReference>
<keyword evidence="10" id="KW-0472">Membrane</keyword>
<dbReference type="InterPro" id="IPR001789">
    <property type="entry name" value="Sig_transdc_resp-reg_receiver"/>
</dbReference>
<dbReference type="Gene3D" id="3.40.50.2300">
    <property type="match status" value="1"/>
</dbReference>
<dbReference type="PRINTS" id="PR00344">
    <property type="entry name" value="BCTRLSENSOR"/>
</dbReference>
<dbReference type="Pfam" id="PF00512">
    <property type="entry name" value="HisKA"/>
    <property type="match status" value="1"/>
</dbReference>
<dbReference type="GO" id="GO:0016301">
    <property type="term" value="F:kinase activity"/>
    <property type="evidence" value="ECO:0007669"/>
    <property type="project" value="UniProtKB-KW"/>
</dbReference>
<dbReference type="SUPFAM" id="SSF55874">
    <property type="entry name" value="ATPase domain of HSP90 chaperone/DNA topoisomerase II/histidine kinase"/>
    <property type="match status" value="1"/>
</dbReference>
<keyword evidence="5" id="KW-0547">Nucleotide-binding</keyword>
<evidence type="ECO:0000256" key="8">
    <source>
        <dbReference type="ARBA" id="ARBA00023012"/>
    </source>
</evidence>
<evidence type="ECO:0000259" key="11">
    <source>
        <dbReference type="PROSITE" id="PS50109"/>
    </source>
</evidence>
<feature type="modified residue" description="4-aspartylphosphate" evidence="9">
    <location>
        <position position="381"/>
    </location>
</feature>
<accession>A0ABU5NCL3</accession>
<dbReference type="InterPro" id="IPR036097">
    <property type="entry name" value="HisK_dim/P_sf"/>
</dbReference>
<keyword evidence="14" id="KW-1185">Reference proteome</keyword>
<sequence>MANIKPSLIIICTFIVVALAATTEWINPGTFFIVNTFGLTALIIIITAKAHFGKIDLTSEQNAHSQKLQSLGQLSSAIAHDFNNLLTVIIGNSDLLLNRYARSDNSFKEAYQIKSNALRGAKLVKQLLSFAKKSSIQPININIAELFTELTPLFSQLLSEKYKIVITNIDKDAVIYADPIQLEQIIINLIINARDAMPNGGNIFIGIVFAFINNKHTTEGYYKPNTSKIIEPGQYVRIEVSDSGIRIPKEILPKIFDPFFSTKDSSGTGLGLATVFQIIEKLGGHVLVKSQKNIGTSFIIYINHVKDADISAISEISPDESLELNSSDYNILLVEDEDSVRMFGAHALSDFGFNVLDVRTAEEALEIVTQNQRRIDLLITDVMLGSMDGYDLAKLIKLELPDLKIVITSGYDETAMDGIELKKHLFLSKPYTLKELVDSARKALRD</sequence>
<evidence type="ECO:0000256" key="6">
    <source>
        <dbReference type="ARBA" id="ARBA00022777"/>
    </source>
</evidence>
<gene>
    <name evidence="13" type="ORF">Megvenef_00887</name>
</gene>
<comment type="caution">
    <text evidence="13">The sequence shown here is derived from an EMBL/GenBank/DDBJ whole genome shotgun (WGS) entry which is preliminary data.</text>
</comment>
<keyword evidence="6 13" id="KW-0418">Kinase</keyword>
<dbReference type="SUPFAM" id="SSF52172">
    <property type="entry name" value="CheY-like"/>
    <property type="match status" value="1"/>
</dbReference>
<keyword evidence="10" id="KW-1133">Transmembrane helix</keyword>
<dbReference type="InterPro" id="IPR003661">
    <property type="entry name" value="HisK_dim/P_dom"/>
</dbReference>
<dbReference type="SMART" id="SM00387">
    <property type="entry name" value="HATPase_c"/>
    <property type="match status" value="1"/>
</dbReference>
<dbReference type="PANTHER" id="PTHR43065">
    <property type="entry name" value="SENSOR HISTIDINE KINASE"/>
    <property type="match status" value="1"/>
</dbReference>
<proteinExistence type="predicted"/>
<evidence type="ECO:0000256" key="4">
    <source>
        <dbReference type="ARBA" id="ARBA00022679"/>
    </source>
</evidence>
<evidence type="ECO:0000256" key="10">
    <source>
        <dbReference type="SAM" id="Phobius"/>
    </source>
</evidence>
<dbReference type="InterPro" id="IPR003594">
    <property type="entry name" value="HATPase_dom"/>
</dbReference>
<reference evidence="13 14" key="1">
    <citation type="submission" date="2023-03" db="EMBL/GenBank/DDBJ databases">
        <title>Host association and intracellularity evolved multiple times independently in the Rickettsiales.</title>
        <authorList>
            <person name="Castelli M."/>
            <person name="Nardi T."/>
            <person name="Gammuto L."/>
            <person name="Bellinzona G."/>
            <person name="Sabaneyeva E."/>
            <person name="Potekhin A."/>
            <person name="Serra V."/>
            <person name="Petroni G."/>
            <person name="Sassera D."/>
        </authorList>
    </citation>
    <scope>NUCLEOTIDE SEQUENCE [LARGE SCALE GENOMIC DNA]</scope>
    <source>
        <strain evidence="13 14">Sr 2-6</strain>
    </source>
</reference>
<dbReference type="Pfam" id="PF00072">
    <property type="entry name" value="Response_reg"/>
    <property type="match status" value="1"/>
</dbReference>
<evidence type="ECO:0000256" key="5">
    <source>
        <dbReference type="ARBA" id="ARBA00022741"/>
    </source>
</evidence>
<feature type="domain" description="Histidine kinase" evidence="11">
    <location>
        <begin position="77"/>
        <end position="306"/>
    </location>
</feature>
<dbReference type="SMART" id="SM00388">
    <property type="entry name" value="HisKA"/>
    <property type="match status" value="1"/>
</dbReference>
<dbReference type="PANTHER" id="PTHR43065:SF46">
    <property type="entry name" value="C4-DICARBOXYLATE TRANSPORT SENSOR PROTEIN DCTB"/>
    <property type="match status" value="1"/>
</dbReference>
<dbReference type="Proteomes" id="UP001291687">
    <property type="component" value="Unassembled WGS sequence"/>
</dbReference>
<protein>
    <recommendedName>
        <fullName evidence="2">histidine kinase</fullName>
        <ecNumber evidence="2">2.7.13.3</ecNumber>
    </recommendedName>
</protein>
<feature type="transmembrane region" description="Helical" evidence="10">
    <location>
        <begin position="30"/>
        <end position="48"/>
    </location>
</feature>
<dbReference type="PROSITE" id="PS50110">
    <property type="entry name" value="RESPONSE_REGULATORY"/>
    <property type="match status" value="1"/>
</dbReference>
<dbReference type="EC" id="2.7.13.3" evidence="2"/>
<dbReference type="Gene3D" id="1.10.287.130">
    <property type="match status" value="1"/>
</dbReference>